<feature type="domain" description="C2H2-type" evidence="8">
    <location>
        <begin position="811"/>
        <end position="841"/>
    </location>
</feature>
<keyword evidence="3 6" id="KW-0863">Zinc-finger</keyword>
<dbReference type="SUPFAM" id="SSF57667">
    <property type="entry name" value="beta-beta-alpha zinc fingers"/>
    <property type="match status" value="8"/>
</dbReference>
<gene>
    <name evidence="9" type="ORF">O3P69_006714</name>
</gene>
<dbReference type="GO" id="GO:0008270">
    <property type="term" value="F:zinc ion binding"/>
    <property type="evidence" value="ECO:0007669"/>
    <property type="project" value="UniProtKB-KW"/>
</dbReference>
<accession>A0AAW0U450</accession>
<feature type="domain" description="C2H2-type" evidence="8">
    <location>
        <begin position="734"/>
        <end position="757"/>
    </location>
</feature>
<dbReference type="InterPro" id="IPR050826">
    <property type="entry name" value="Krueppel_C2H2_ZnFinger"/>
</dbReference>
<feature type="region of interest" description="Disordered" evidence="7">
    <location>
        <begin position="1"/>
        <end position="29"/>
    </location>
</feature>
<dbReference type="InterPro" id="IPR013087">
    <property type="entry name" value="Znf_C2H2_type"/>
</dbReference>
<evidence type="ECO:0000256" key="3">
    <source>
        <dbReference type="ARBA" id="ARBA00022771"/>
    </source>
</evidence>
<keyword evidence="1" id="KW-0479">Metal-binding</keyword>
<evidence type="ECO:0000313" key="9">
    <source>
        <dbReference type="EMBL" id="KAK8393562.1"/>
    </source>
</evidence>
<evidence type="ECO:0000256" key="7">
    <source>
        <dbReference type="SAM" id="MobiDB-lite"/>
    </source>
</evidence>
<dbReference type="GO" id="GO:0008170">
    <property type="term" value="F:N-methyltransferase activity"/>
    <property type="evidence" value="ECO:0007669"/>
    <property type="project" value="UniProtKB-ARBA"/>
</dbReference>
<dbReference type="Gene3D" id="2.170.270.10">
    <property type="entry name" value="SET domain"/>
    <property type="match status" value="1"/>
</dbReference>
<evidence type="ECO:0000313" key="10">
    <source>
        <dbReference type="Proteomes" id="UP001487740"/>
    </source>
</evidence>
<evidence type="ECO:0000256" key="2">
    <source>
        <dbReference type="ARBA" id="ARBA00022737"/>
    </source>
</evidence>
<dbReference type="InterPro" id="IPR036236">
    <property type="entry name" value="Znf_C2H2_sf"/>
</dbReference>
<feature type="domain" description="C2H2-type" evidence="8">
    <location>
        <begin position="470"/>
        <end position="493"/>
    </location>
</feature>
<sequence>MMIVLNTRRSKPLQGGHLNAGPSQPALDASPFRLAHDRARAPDREMREVSGGVCDLCGDDHPAGNCVTSPHPDFQSKSLKHHEAQLAYQSLPPWVEVQEGAVGQQVVVREQVPHLTRLGPLVAPHTPHLPPDTTFPLKICHKGGGHTFLDLSRKWLCNWLSLIPVGSPSNHNLLVCQIDDLIYYVSTENIPAESELVVWYAPFYQPKVQKELEELGSPHSLVGTAVVTQKVISSGQPPARKNLVVAPSLARIVVGQGEVTFTHHSVPQSDSGCHVTHELTDVDGKCATNVVTLRHTAVTELSTVMLHDFSPTKKYSQGKNTIQLCTSQPPQVSSESSIQLAPVREDATGPECVVRLTITAASESGEEHALMGEDTAEDVPLPLPSDAEGSGKIHSTVAPRHRKKNRQLNGHQSGVCMAGSDMVKQLPPRALGARDPRPWTCTYCGEPYTCLLTFTKHLKAHLLWLVGRCHVCEECGISLSSAEQLQRHQHSAHLCTDLAQSSSSIADKKAKGIARKKNIKPKAANDEVNDKEEDLDDPDEDRSHSSLKKIPALPTKPIEGPHSCQICTKSFHKPQYLLRHLRKHSGDFTCQSCLKVFARKESLLKHLCPGGGQEASLSCPVCGRSFLNPQLLHQHHLKHQGSKKCERCGRVVSSQDALQRHMTTCPSVQVTKCYQCEVCGKQLASVKQLESHRAHHRQQHHCHLCNKPYSNLSYLARHLPLCRQSHQLFSLGHVACEDCGKEFTDASAFRTHHHTHTHPFKCSGCNHRFQTRVGFEVHVCEVEQQCDQCGTNFRSLQALNRHAAVHGPPPYSCKACRRSYYRKESLDRHNCSIEAEVKETPQTKEENLHTCNVCGTQLANRQSLTTHLRSVHGQSNGKVLNCETCGKEFHRRDLLHQHQAVHGPPSLPCPTCHKLFKTPKSLEVHSFIHLNIKRFSCKYCNKKFHQKVNLIRHERSHLPRGTVKCQYCTTHCSSTEELKAHLLSHTLSQEDQEEQPQDRAPLTLIKKEAHHIKIEEAREVLLPQFTSHTVVEPQLKFVPGSKNELGGSQTMCDPGHVLAANSGLQGNSDELKIIVKERTASRLKTEMNKVCPTVVSGFRTKVMHSVVPVMASELTLQAAAVPHSDVTSQSTVFLPQRISNFSLAAGEAPLPAEYLVPTSPPTSAPSPHHIGNSSVFKVTNDSLNTEGCRLPSNVLITSATVPALDDTEDCHLGASEECHETVETDHEVHLPSSSQASKVRHLTLSPGSECLYQSASVSATPGAGGTEVHDCHVLSGEQIVQSVVLVAEPPVTGC</sequence>
<feature type="domain" description="C2H2-type" evidence="8">
    <location>
        <begin position="588"/>
        <end position="615"/>
    </location>
</feature>
<dbReference type="SMART" id="SM00355">
    <property type="entry name" value="ZnF_C2H2"/>
    <property type="match status" value="17"/>
</dbReference>
<feature type="domain" description="C2H2-type" evidence="8">
    <location>
        <begin position="674"/>
        <end position="701"/>
    </location>
</feature>
<evidence type="ECO:0000256" key="6">
    <source>
        <dbReference type="PROSITE-ProRule" id="PRU00042"/>
    </source>
</evidence>
<feature type="domain" description="C2H2-type" evidence="8">
    <location>
        <begin position="907"/>
        <end position="934"/>
    </location>
</feature>
<comment type="caution">
    <text evidence="9">The sequence shown here is derived from an EMBL/GenBank/DDBJ whole genome shotgun (WGS) entry which is preliminary data.</text>
</comment>
<feature type="domain" description="C2H2-type" evidence="8">
    <location>
        <begin position="849"/>
        <end position="877"/>
    </location>
</feature>
<dbReference type="PANTHER" id="PTHR24377">
    <property type="entry name" value="IP01015P-RELATED"/>
    <property type="match status" value="1"/>
</dbReference>
<evidence type="ECO:0000259" key="8">
    <source>
        <dbReference type="PROSITE" id="PS50157"/>
    </source>
</evidence>
<keyword evidence="2" id="KW-0677">Repeat</keyword>
<keyword evidence="5" id="KW-0539">Nucleus</keyword>
<feature type="domain" description="C2H2-type" evidence="8">
    <location>
        <begin position="562"/>
        <end position="589"/>
    </location>
</feature>
<reference evidence="9 10" key="1">
    <citation type="submission" date="2023-03" db="EMBL/GenBank/DDBJ databases">
        <title>High-quality genome of Scylla paramamosain provides insights in environmental adaptation.</title>
        <authorList>
            <person name="Zhang L."/>
        </authorList>
    </citation>
    <scope>NUCLEOTIDE SEQUENCE [LARGE SCALE GENOMIC DNA]</scope>
    <source>
        <strain evidence="9">LZ_2023a</strain>
        <tissue evidence="9">Muscle</tissue>
    </source>
</reference>
<dbReference type="InterPro" id="IPR001214">
    <property type="entry name" value="SET_dom"/>
</dbReference>
<organism evidence="9 10">
    <name type="scientific">Scylla paramamosain</name>
    <name type="common">Mud crab</name>
    <dbReference type="NCBI Taxonomy" id="85552"/>
    <lineage>
        <taxon>Eukaryota</taxon>
        <taxon>Metazoa</taxon>
        <taxon>Ecdysozoa</taxon>
        <taxon>Arthropoda</taxon>
        <taxon>Crustacea</taxon>
        <taxon>Multicrustacea</taxon>
        <taxon>Malacostraca</taxon>
        <taxon>Eumalacostraca</taxon>
        <taxon>Eucarida</taxon>
        <taxon>Decapoda</taxon>
        <taxon>Pleocyemata</taxon>
        <taxon>Brachyura</taxon>
        <taxon>Eubrachyura</taxon>
        <taxon>Portunoidea</taxon>
        <taxon>Portunidae</taxon>
        <taxon>Portuninae</taxon>
        <taxon>Scylla</taxon>
    </lineage>
</organism>
<evidence type="ECO:0000256" key="1">
    <source>
        <dbReference type="ARBA" id="ARBA00022723"/>
    </source>
</evidence>
<proteinExistence type="predicted"/>
<dbReference type="Pfam" id="PF00096">
    <property type="entry name" value="zf-C2H2"/>
    <property type="match status" value="4"/>
</dbReference>
<feature type="domain" description="C2H2-type" evidence="8">
    <location>
        <begin position="784"/>
        <end position="806"/>
    </location>
</feature>
<feature type="region of interest" description="Disordered" evidence="7">
    <location>
        <begin position="509"/>
        <end position="556"/>
    </location>
</feature>
<feature type="compositionally biased region" description="Acidic residues" evidence="7">
    <location>
        <begin position="527"/>
        <end position="540"/>
    </location>
</feature>
<evidence type="ECO:0000256" key="5">
    <source>
        <dbReference type="ARBA" id="ARBA00023242"/>
    </source>
</evidence>
<dbReference type="Proteomes" id="UP001487740">
    <property type="component" value="Unassembled WGS sequence"/>
</dbReference>
<dbReference type="Gene3D" id="3.30.160.60">
    <property type="entry name" value="Classic Zinc Finger"/>
    <property type="match status" value="8"/>
</dbReference>
<dbReference type="InterPro" id="IPR046341">
    <property type="entry name" value="SET_dom_sf"/>
</dbReference>
<dbReference type="GO" id="GO:0008757">
    <property type="term" value="F:S-adenosylmethionine-dependent methyltransferase activity"/>
    <property type="evidence" value="ECO:0007669"/>
    <property type="project" value="UniProtKB-ARBA"/>
</dbReference>
<feature type="domain" description="C2H2-type" evidence="8">
    <location>
        <begin position="880"/>
        <end position="902"/>
    </location>
</feature>
<keyword evidence="10" id="KW-1185">Reference proteome</keyword>
<dbReference type="PROSITE" id="PS00028">
    <property type="entry name" value="ZINC_FINGER_C2H2_1"/>
    <property type="match status" value="11"/>
</dbReference>
<feature type="compositionally biased region" description="Basic residues" evidence="7">
    <location>
        <begin position="511"/>
        <end position="520"/>
    </location>
</feature>
<name>A0AAW0U450_SCYPA</name>
<dbReference type="PROSITE" id="PS50157">
    <property type="entry name" value="ZINC_FINGER_C2H2_2"/>
    <property type="match status" value="12"/>
</dbReference>
<evidence type="ECO:0000256" key="4">
    <source>
        <dbReference type="ARBA" id="ARBA00022833"/>
    </source>
</evidence>
<feature type="domain" description="C2H2-type" evidence="8">
    <location>
        <begin position="935"/>
        <end position="957"/>
    </location>
</feature>
<dbReference type="EMBL" id="JARAKH010000020">
    <property type="protein sequence ID" value="KAK8393562.1"/>
    <property type="molecule type" value="Genomic_DNA"/>
</dbReference>
<keyword evidence="4" id="KW-0862">Zinc</keyword>
<feature type="region of interest" description="Disordered" evidence="7">
    <location>
        <begin position="385"/>
        <end position="414"/>
    </location>
</feature>
<dbReference type="GO" id="GO:0008276">
    <property type="term" value="F:protein methyltransferase activity"/>
    <property type="evidence" value="ECO:0007669"/>
    <property type="project" value="UniProtKB-ARBA"/>
</dbReference>
<protein>
    <recommendedName>
        <fullName evidence="8">C2H2-type domain-containing protein</fullName>
    </recommendedName>
</protein>
<feature type="domain" description="C2H2-type" evidence="8">
    <location>
        <begin position="617"/>
        <end position="644"/>
    </location>
</feature>
<dbReference type="Pfam" id="PF21549">
    <property type="entry name" value="PRDM2_PR"/>
    <property type="match status" value="1"/>
</dbReference>